<dbReference type="GeneID" id="55969355"/>
<comment type="subcellular location">
    <subcellularLocation>
        <location evidence="1">Membrane</location>
        <topology evidence="1">Multi-pass membrane protein</topology>
    </subcellularLocation>
</comment>
<comment type="similarity">
    <text evidence="2">Belongs to the wax synthase family.</text>
</comment>
<sequence>METGVTLAALITSYFIIFTTTVVLAPRSATAQRLVVAAAMIGLNYLFCQTLDTVVLLPSPRVNVVTLSWIACASGTEAVFVSRIDASQLILDGKGGGTGRGVGGWTLAWRALCVFFNLRRVGTRWEPANVRPPPGSARLRGRLRFVMAMTARCVACYLLVDLMSLLPRPEERLFTREKQTLWRLWDLSTEDVVFRLSACCGLWITSYLFQMFNVSLAGLLAVVAGLSRPELWPPVFGPLWTMYSIRDFWGTFWHQSLRKAITGWADYISDDVMRLTRGTLVSRYTRLLLAFFISGTLHLGQDRIYVTPGERYSSPTFFCVQALAIMVEDGLRALTAPLPIPQPVRRVVGYAWTVAWLWWITPIWMYPILRKGDVGSNVPFSLVHWALD</sequence>
<evidence type="ECO:0000256" key="4">
    <source>
        <dbReference type="ARBA" id="ARBA00022692"/>
    </source>
</evidence>
<dbReference type="OrthoDB" id="1077582at2759"/>
<name>A0A9P4YRK3_9HYPO</name>
<evidence type="ECO:0000256" key="2">
    <source>
        <dbReference type="ARBA" id="ARBA00007282"/>
    </source>
</evidence>
<evidence type="ECO:0000256" key="1">
    <source>
        <dbReference type="ARBA" id="ARBA00004141"/>
    </source>
</evidence>
<evidence type="ECO:0000256" key="5">
    <source>
        <dbReference type="ARBA" id="ARBA00022989"/>
    </source>
</evidence>
<dbReference type="Pfam" id="PF13813">
    <property type="entry name" value="MBOAT_2"/>
    <property type="match status" value="1"/>
</dbReference>
<dbReference type="GO" id="GO:0016020">
    <property type="term" value="C:membrane"/>
    <property type="evidence" value="ECO:0007669"/>
    <property type="project" value="UniProtKB-SubCell"/>
</dbReference>
<comment type="caution">
    <text evidence="9">The sequence shown here is derived from an EMBL/GenBank/DDBJ whole genome shotgun (WGS) entry which is preliminary data.</text>
</comment>
<keyword evidence="3" id="KW-0808">Transferase</keyword>
<evidence type="ECO:0000313" key="10">
    <source>
        <dbReference type="Proteomes" id="UP000749293"/>
    </source>
</evidence>
<dbReference type="RefSeq" id="XP_035318978.1">
    <property type="nucleotide sequence ID" value="XM_035465103.1"/>
</dbReference>
<proteinExistence type="inferred from homology"/>
<evidence type="ECO:0000256" key="3">
    <source>
        <dbReference type="ARBA" id="ARBA00022679"/>
    </source>
</evidence>
<evidence type="ECO:0000256" key="7">
    <source>
        <dbReference type="SAM" id="Phobius"/>
    </source>
</evidence>
<dbReference type="PANTHER" id="PTHR31595">
    <property type="entry name" value="LONG-CHAIN-ALCOHOL O-FATTY-ACYLTRANSFERASE 3-RELATED"/>
    <property type="match status" value="1"/>
</dbReference>
<dbReference type="GO" id="GO:0006629">
    <property type="term" value="P:lipid metabolic process"/>
    <property type="evidence" value="ECO:0007669"/>
    <property type="project" value="InterPro"/>
</dbReference>
<dbReference type="Proteomes" id="UP000749293">
    <property type="component" value="Unassembled WGS sequence"/>
</dbReference>
<organism evidence="9 10">
    <name type="scientific">Geosmithia morbida</name>
    <dbReference type="NCBI Taxonomy" id="1094350"/>
    <lineage>
        <taxon>Eukaryota</taxon>
        <taxon>Fungi</taxon>
        <taxon>Dikarya</taxon>
        <taxon>Ascomycota</taxon>
        <taxon>Pezizomycotina</taxon>
        <taxon>Sordariomycetes</taxon>
        <taxon>Hypocreomycetidae</taxon>
        <taxon>Hypocreales</taxon>
        <taxon>Bionectriaceae</taxon>
        <taxon>Geosmithia</taxon>
    </lineage>
</organism>
<dbReference type="PANTHER" id="PTHR31595:SF27">
    <property type="entry name" value="WAX SYNTHASE DOMAIN-CONTAINING PROTEIN-RELATED"/>
    <property type="match status" value="1"/>
</dbReference>
<dbReference type="GO" id="GO:0008374">
    <property type="term" value="F:O-acyltransferase activity"/>
    <property type="evidence" value="ECO:0007669"/>
    <property type="project" value="InterPro"/>
</dbReference>
<reference evidence="9" key="1">
    <citation type="submission" date="2020-03" db="EMBL/GenBank/DDBJ databases">
        <title>Site-based positive gene gene selection in Geosmithia morbida across the United States reveals a broad range of putative effectors and factors for local host and environmental adapation.</title>
        <authorList>
            <person name="Onufrak A."/>
            <person name="Murdoch R.W."/>
            <person name="Gazis R."/>
            <person name="Huff M."/>
            <person name="Staton M."/>
            <person name="Klingeman W."/>
            <person name="Hadziabdic D."/>
        </authorList>
    </citation>
    <scope>NUCLEOTIDE SEQUENCE</scope>
    <source>
        <strain evidence="9">1262</strain>
    </source>
</reference>
<protein>
    <recommendedName>
        <fullName evidence="8">Wax synthase domain-containing protein</fullName>
    </recommendedName>
</protein>
<feature type="domain" description="Wax synthase" evidence="8">
    <location>
        <begin position="232"/>
        <end position="319"/>
    </location>
</feature>
<dbReference type="AlphaFoldDB" id="A0A9P4YRK3"/>
<dbReference type="InterPro" id="IPR032805">
    <property type="entry name" value="Wax_synthase_dom"/>
</dbReference>
<evidence type="ECO:0000256" key="6">
    <source>
        <dbReference type="ARBA" id="ARBA00023136"/>
    </source>
</evidence>
<keyword evidence="4 7" id="KW-0812">Transmembrane</keyword>
<accession>A0A9P4YRK3</accession>
<evidence type="ECO:0000259" key="8">
    <source>
        <dbReference type="Pfam" id="PF13813"/>
    </source>
</evidence>
<gene>
    <name evidence="9" type="ORF">GMORB2_3127</name>
</gene>
<evidence type="ECO:0000313" key="9">
    <source>
        <dbReference type="EMBL" id="KAF4120326.1"/>
    </source>
</evidence>
<keyword evidence="5 7" id="KW-1133">Transmembrane helix</keyword>
<dbReference type="InterPro" id="IPR044851">
    <property type="entry name" value="Wax_synthase"/>
</dbReference>
<feature type="transmembrane region" description="Helical" evidence="7">
    <location>
        <begin position="6"/>
        <end position="25"/>
    </location>
</feature>
<dbReference type="EMBL" id="JAANYQ010000017">
    <property type="protein sequence ID" value="KAF4120326.1"/>
    <property type="molecule type" value="Genomic_DNA"/>
</dbReference>
<keyword evidence="10" id="KW-1185">Reference proteome</keyword>
<keyword evidence="6 7" id="KW-0472">Membrane</keyword>